<protein>
    <submittedName>
        <fullName evidence="1">Uncharacterized protein</fullName>
    </submittedName>
</protein>
<dbReference type="AlphaFoldDB" id="A0A371GXE1"/>
<keyword evidence="2" id="KW-1185">Reference proteome</keyword>
<evidence type="ECO:0000313" key="1">
    <source>
        <dbReference type="EMBL" id="RDX95214.1"/>
    </source>
</evidence>
<dbReference type="Proteomes" id="UP000257109">
    <property type="component" value="Unassembled WGS sequence"/>
</dbReference>
<dbReference type="OrthoDB" id="1431245at2759"/>
<sequence length="129" mass="15019">MRLARMRLAKELGAVQKQAVLFAKLTFMRIPREHNRRVQPLDHSRNDKPPNYREDVYCVTYTPTWMDSILDYLHKDVGPNNPQEARKLRKEALKHMDMAYVIKEVHEGVCGTHIGERAIASKIARAGFY</sequence>
<organism evidence="1 2">
    <name type="scientific">Mucuna pruriens</name>
    <name type="common">Velvet bean</name>
    <name type="synonym">Dolichos pruriens</name>
    <dbReference type="NCBI Taxonomy" id="157652"/>
    <lineage>
        <taxon>Eukaryota</taxon>
        <taxon>Viridiplantae</taxon>
        <taxon>Streptophyta</taxon>
        <taxon>Embryophyta</taxon>
        <taxon>Tracheophyta</taxon>
        <taxon>Spermatophyta</taxon>
        <taxon>Magnoliopsida</taxon>
        <taxon>eudicotyledons</taxon>
        <taxon>Gunneridae</taxon>
        <taxon>Pentapetalae</taxon>
        <taxon>rosids</taxon>
        <taxon>fabids</taxon>
        <taxon>Fabales</taxon>
        <taxon>Fabaceae</taxon>
        <taxon>Papilionoideae</taxon>
        <taxon>50 kb inversion clade</taxon>
        <taxon>NPAAA clade</taxon>
        <taxon>indigoferoid/millettioid clade</taxon>
        <taxon>Phaseoleae</taxon>
        <taxon>Mucuna</taxon>
    </lineage>
</organism>
<accession>A0A371GXE1</accession>
<name>A0A371GXE1_MUCPR</name>
<evidence type="ECO:0000313" key="2">
    <source>
        <dbReference type="Proteomes" id="UP000257109"/>
    </source>
</evidence>
<reference evidence="1" key="1">
    <citation type="submission" date="2018-05" db="EMBL/GenBank/DDBJ databases">
        <title>Draft genome of Mucuna pruriens seed.</title>
        <authorList>
            <person name="Nnadi N.E."/>
            <person name="Vos R."/>
            <person name="Hasami M.H."/>
            <person name="Devisetty U.K."/>
            <person name="Aguiy J.C."/>
        </authorList>
    </citation>
    <scope>NUCLEOTIDE SEQUENCE [LARGE SCALE GENOMIC DNA]</scope>
    <source>
        <strain evidence="1">JCA_2017</strain>
    </source>
</reference>
<gene>
    <name evidence="1" type="ORF">CR513_22304</name>
</gene>
<dbReference type="EMBL" id="QJKJ01004183">
    <property type="protein sequence ID" value="RDX95214.1"/>
    <property type="molecule type" value="Genomic_DNA"/>
</dbReference>
<feature type="non-terminal residue" evidence="1">
    <location>
        <position position="1"/>
    </location>
</feature>
<comment type="caution">
    <text evidence="1">The sequence shown here is derived from an EMBL/GenBank/DDBJ whole genome shotgun (WGS) entry which is preliminary data.</text>
</comment>
<proteinExistence type="predicted"/>